<dbReference type="PANTHER" id="PTHR46012">
    <property type="entry name" value="IP22168P"/>
    <property type="match status" value="1"/>
</dbReference>
<evidence type="ECO:0000256" key="5">
    <source>
        <dbReference type="ARBA" id="ARBA00022692"/>
    </source>
</evidence>
<reference evidence="16 17" key="1">
    <citation type="journal article" date="2024" name="Proc. Natl. Acad. Sci. U.S.A.">
        <title>The genetic regulatory architecture and epigenomic basis for age-related changes in rattlesnake venom.</title>
        <authorList>
            <person name="Hogan M.P."/>
            <person name="Holding M.L."/>
            <person name="Nystrom G.S."/>
            <person name="Colston T.J."/>
            <person name="Bartlett D.A."/>
            <person name="Mason A.J."/>
            <person name="Ellsworth S.A."/>
            <person name="Rautsaw R.M."/>
            <person name="Lawrence K.C."/>
            <person name="Strickland J.L."/>
            <person name="He B."/>
            <person name="Fraser P."/>
            <person name="Margres M.J."/>
            <person name="Gilbert D.M."/>
            <person name="Gibbs H.L."/>
            <person name="Parkinson C.L."/>
            <person name="Rokyta D.R."/>
        </authorList>
    </citation>
    <scope>NUCLEOTIDE SEQUENCE [LARGE SCALE GENOMIC DNA]</scope>
    <source>
        <strain evidence="16">DRR0105</strain>
    </source>
</reference>
<comment type="similarity">
    <text evidence="2">Belongs to the glycosyltransferase 8 family.</text>
</comment>
<keyword evidence="7" id="KW-1133">Transmembrane helix</keyword>
<keyword evidence="5" id="KW-0812">Transmembrane</keyword>
<organism evidence="16 17">
    <name type="scientific">Crotalus adamanteus</name>
    <name type="common">Eastern diamondback rattlesnake</name>
    <dbReference type="NCBI Taxonomy" id="8729"/>
    <lineage>
        <taxon>Eukaryota</taxon>
        <taxon>Metazoa</taxon>
        <taxon>Chordata</taxon>
        <taxon>Craniata</taxon>
        <taxon>Vertebrata</taxon>
        <taxon>Euteleostomi</taxon>
        <taxon>Lepidosauria</taxon>
        <taxon>Squamata</taxon>
        <taxon>Bifurcata</taxon>
        <taxon>Unidentata</taxon>
        <taxon>Episquamata</taxon>
        <taxon>Toxicofera</taxon>
        <taxon>Serpentes</taxon>
        <taxon>Colubroidea</taxon>
        <taxon>Viperidae</taxon>
        <taxon>Crotalinae</taxon>
        <taxon>Crotalus</taxon>
    </lineage>
</organism>
<sequence length="784" mass="87465">MSPLEPREEERLQFGVLRLGWSASELGKRQEKVKSSGEGETAAGEGESEIVACESLQSRGGGGGGGIAAAVAGELESASPPRCNKMKGQMEPQRAKGLRVSAPDQKEGLRQEGLKARITPTSPTCFRGFSRLRPGKEGRPQACLEDFLGPGYPPPPPPSAQDQALQLRIRREPSGPSVFPACQRGLQTRLLQGSSFPEACNCSEPVPKGAASLAGAKFASLCRGRIGGTQITAELSSCAVAKVKRQNPAWPHPARRGTKWRRRRSCCVGPLSRVSQSGWRRAVALRRNSRCRPQLGLALPGEAPAAAGCWGRGRMRRLARVVLLCLGCGLCSLLYAFSQLALSLEQEVHWRHGDSAFPVRRQLSGGDTRWGAVAESAGRGERERRSGPERYDFPKPQLSERMHLAVVACGERLEETVTMLKSAIIFSIKSLQFHIFAEESLHSDFREILDNLAHNEKFNYTLYPISFPTENAAEWKKLFKPCASQRLFLPLILSNVDSLLYVDTDILLLRPVDDIWSFLKKFNSTQIAAMAPEHEEPRIGWYNRFARHPYYGKTGINSGVMLMNMTRIRRKYFKNDMTSVELRWEDILMPLLKKYKLNITWGDQDLLNIMFFHNPESLFVFPCQWNYRPDHCIYGSNCQEAEKEGIFILHGNRGVYHDDKQPTFRAVYDAIKNYSFEDDLLHALLLPLEQELQKTQHTREAGCGIAAAQLPLSKLDPSPSCHPADRLLIPRGVDTYWQGPVPSNLLPAGRRKPERHVANGCRRLAVTHLQAPGGLCRLLAGYRD</sequence>
<dbReference type="PANTHER" id="PTHR46012:SF3">
    <property type="entry name" value="GLUCOSIDE XYLOSYLTRANSFERASE 1"/>
    <property type="match status" value="1"/>
</dbReference>
<keyword evidence="6" id="KW-0735">Signal-anchor</keyword>
<dbReference type="EMBL" id="JAOTOJ010000006">
    <property type="protein sequence ID" value="KAK9399612.1"/>
    <property type="molecule type" value="Genomic_DNA"/>
</dbReference>
<evidence type="ECO:0000256" key="3">
    <source>
        <dbReference type="ARBA" id="ARBA00022676"/>
    </source>
</evidence>
<accession>A0AAW1BDQ5</accession>
<dbReference type="GO" id="GO:0140563">
    <property type="term" value="F:UDP-D-xylose:beta-D-glucoside alpha-1,3-D-xylosyltransferase activity"/>
    <property type="evidence" value="ECO:0007669"/>
    <property type="project" value="UniProtKB-EC"/>
</dbReference>
<feature type="region of interest" description="Disordered" evidence="15">
    <location>
        <begin position="26"/>
        <end position="50"/>
    </location>
</feature>
<dbReference type="InterPro" id="IPR029044">
    <property type="entry name" value="Nucleotide-diphossugar_trans"/>
</dbReference>
<keyword evidence="8" id="KW-0472">Membrane</keyword>
<keyword evidence="3" id="KW-0328">Glycosyltransferase</keyword>
<evidence type="ECO:0000256" key="1">
    <source>
        <dbReference type="ARBA" id="ARBA00004606"/>
    </source>
</evidence>
<evidence type="ECO:0000256" key="14">
    <source>
        <dbReference type="ARBA" id="ARBA00049181"/>
    </source>
</evidence>
<dbReference type="InterPro" id="IPR002495">
    <property type="entry name" value="Glyco_trans_8"/>
</dbReference>
<dbReference type="FunFam" id="3.90.550.10:FF:000042">
    <property type="entry name" value="Glucoside xylosyltransferase 1"/>
    <property type="match status" value="1"/>
</dbReference>
<protein>
    <recommendedName>
        <fullName evidence="12">Glucoside xylosyltransferase 1</fullName>
        <ecNumber evidence="11">2.4.2.42</ecNumber>
    </recommendedName>
    <alternativeName>
        <fullName evidence="13">Glycosyltransferase 8 domain-containing protein 3</fullName>
    </alternativeName>
</protein>
<comment type="catalytic activity">
    <reaction evidence="14">
        <text>3-O-(beta-D-glucosyl)-L-seryl-[EGF-like domain protein] + UDP-alpha-D-xylose = 3-O-[alpha-D-xylosyl-(1-&gt;3)-beta-D-glucosyl]-L-seryl-[EGF-like domain protein] + UDP + H(+)</text>
        <dbReference type="Rhea" id="RHEA:56064"/>
        <dbReference type="Rhea" id="RHEA-COMP:14610"/>
        <dbReference type="Rhea" id="RHEA-COMP:14611"/>
        <dbReference type="ChEBI" id="CHEBI:15378"/>
        <dbReference type="ChEBI" id="CHEBI:57632"/>
        <dbReference type="ChEBI" id="CHEBI:58223"/>
        <dbReference type="ChEBI" id="CHEBI:140575"/>
        <dbReference type="ChEBI" id="CHEBI:140576"/>
        <dbReference type="EC" id="2.4.2.42"/>
    </reaction>
</comment>
<keyword evidence="17" id="KW-1185">Reference proteome</keyword>
<keyword evidence="4" id="KW-0808">Transferase</keyword>
<dbReference type="EC" id="2.4.2.42" evidence="11"/>
<evidence type="ECO:0000256" key="7">
    <source>
        <dbReference type="ARBA" id="ARBA00022989"/>
    </source>
</evidence>
<dbReference type="CDD" id="cd06430">
    <property type="entry name" value="GT8_like_2"/>
    <property type="match status" value="1"/>
</dbReference>
<gene>
    <name evidence="16" type="ORF">NXF25_012631</name>
</gene>
<evidence type="ECO:0000256" key="9">
    <source>
        <dbReference type="ARBA" id="ARBA00023180"/>
    </source>
</evidence>
<comment type="subcellular location">
    <subcellularLocation>
        <location evidence="1">Membrane</location>
        <topology evidence="1">Single-pass type II membrane protein</topology>
    </subcellularLocation>
</comment>
<evidence type="ECO:0000256" key="4">
    <source>
        <dbReference type="ARBA" id="ARBA00022679"/>
    </source>
</evidence>
<keyword evidence="9" id="KW-0325">Glycoprotein</keyword>
<proteinExistence type="inferred from homology"/>
<evidence type="ECO:0000256" key="10">
    <source>
        <dbReference type="ARBA" id="ARBA00037301"/>
    </source>
</evidence>
<dbReference type="Proteomes" id="UP001474421">
    <property type="component" value="Unassembled WGS sequence"/>
</dbReference>
<comment type="caution">
    <text evidence="16">The sequence shown here is derived from an EMBL/GenBank/DDBJ whole genome shotgun (WGS) entry which is preliminary data.</text>
</comment>
<name>A0AAW1BDQ5_CROAD</name>
<dbReference type="Pfam" id="PF01501">
    <property type="entry name" value="Glyco_transf_8"/>
    <property type="match status" value="1"/>
</dbReference>
<evidence type="ECO:0000313" key="17">
    <source>
        <dbReference type="Proteomes" id="UP001474421"/>
    </source>
</evidence>
<evidence type="ECO:0000256" key="2">
    <source>
        <dbReference type="ARBA" id="ARBA00006351"/>
    </source>
</evidence>
<evidence type="ECO:0000256" key="13">
    <source>
        <dbReference type="ARBA" id="ARBA00042608"/>
    </source>
</evidence>
<evidence type="ECO:0000313" key="16">
    <source>
        <dbReference type="EMBL" id="KAK9399612.1"/>
    </source>
</evidence>
<comment type="function">
    <text evidence="10">Glycosyltransferase which elongates the O-linked glucose attached to EGF-like repeats in the extracellular domain of Notch proteins by catalyzing the addition of xylose.</text>
</comment>
<dbReference type="GO" id="GO:0016020">
    <property type="term" value="C:membrane"/>
    <property type="evidence" value="ECO:0007669"/>
    <property type="project" value="UniProtKB-SubCell"/>
</dbReference>
<evidence type="ECO:0000256" key="11">
    <source>
        <dbReference type="ARBA" id="ARBA00038854"/>
    </source>
</evidence>
<evidence type="ECO:0000256" key="12">
    <source>
        <dbReference type="ARBA" id="ARBA00041060"/>
    </source>
</evidence>
<dbReference type="InterPro" id="IPR051993">
    <property type="entry name" value="Glycosyltransferase_8"/>
</dbReference>
<dbReference type="GO" id="GO:0016266">
    <property type="term" value="P:protein O-linked glycosylation via N-acetyl-galactosamine"/>
    <property type="evidence" value="ECO:0007669"/>
    <property type="project" value="UniProtKB-ARBA"/>
</dbReference>
<dbReference type="SUPFAM" id="SSF53448">
    <property type="entry name" value="Nucleotide-diphospho-sugar transferases"/>
    <property type="match status" value="1"/>
</dbReference>
<feature type="compositionally biased region" description="Basic and acidic residues" evidence="15">
    <location>
        <begin position="26"/>
        <end position="37"/>
    </location>
</feature>
<feature type="region of interest" description="Disordered" evidence="15">
    <location>
        <begin position="78"/>
        <end position="110"/>
    </location>
</feature>
<dbReference type="Gene3D" id="3.90.550.10">
    <property type="entry name" value="Spore Coat Polysaccharide Biosynthesis Protein SpsA, Chain A"/>
    <property type="match status" value="1"/>
</dbReference>
<evidence type="ECO:0000256" key="8">
    <source>
        <dbReference type="ARBA" id="ARBA00023136"/>
    </source>
</evidence>
<evidence type="ECO:0000256" key="6">
    <source>
        <dbReference type="ARBA" id="ARBA00022968"/>
    </source>
</evidence>
<dbReference type="AlphaFoldDB" id="A0AAW1BDQ5"/>
<evidence type="ECO:0000256" key="15">
    <source>
        <dbReference type="SAM" id="MobiDB-lite"/>
    </source>
</evidence>